<reference evidence="1 2" key="1">
    <citation type="submission" date="2020-07" db="EMBL/GenBank/DDBJ databases">
        <title>Description of Kordia aestuariivivens sp. nov., isolated from a tidal flat.</title>
        <authorList>
            <person name="Park S."/>
            <person name="Yoon J.-H."/>
        </authorList>
    </citation>
    <scope>NUCLEOTIDE SEQUENCE [LARGE SCALE GENOMIC DNA]</scope>
    <source>
        <strain evidence="1 2">YSTF-M3</strain>
    </source>
</reference>
<dbReference type="EMBL" id="JACGWS010000003">
    <property type="protein sequence ID" value="MBC8754153.1"/>
    <property type="molecule type" value="Genomic_DNA"/>
</dbReference>
<comment type="caution">
    <text evidence="1">The sequence shown here is derived from an EMBL/GenBank/DDBJ whole genome shotgun (WGS) entry which is preliminary data.</text>
</comment>
<name>A0ABR7Q6N8_9FLAO</name>
<evidence type="ECO:0000313" key="2">
    <source>
        <dbReference type="Proteomes" id="UP000619238"/>
    </source>
</evidence>
<dbReference type="Proteomes" id="UP000619238">
    <property type="component" value="Unassembled WGS sequence"/>
</dbReference>
<protein>
    <recommendedName>
        <fullName evidence="3">Lipoprotein</fullName>
    </recommendedName>
</protein>
<keyword evidence="2" id="KW-1185">Reference proteome</keyword>
<proteinExistence type="predicted"/>
<sequence length="240" mass="28195">MKIKAIFLSISLVMLTLSCENELTAEMIVNKSLEEAHGGKANWELPKMVLYEKTTILYDSLGNIESQKKQRFHNTLQPQFTSKVIWTENGEEKRIVFDGKDTFVFIDGFQVTDDKKVAVAHKEIMGAQYVLWQPYKLLADEVSLELEGRVRLEDGSKAYKIKATYTDSDTEWWYYFDTKTFLLKENLVKHGATYSQIINIKHEEKTGLRLHKERKSFMIDIQKDQKYLRAHYYYNILELK</sequence>
<gene>
    <name evidence="1" type="ORF">H2O64_05685</name>
</gene>
<accession>A0ABR7Q6N8</accession>
<evidence type="ECO:0000313" key="1">
    <source>
        <dbReference type="EMBL" id="MBC8754153.1"/>
    </source>
</evidence>
<evidence type="ECO:0008006" key="3">
    <source>
        <dbReference type="Google" id="ProtNLM"/>
    </source>
</evidence>
<organism evidence="1 2">
    <name type="scientific">Kordia aestuariivivens</name>
    <dbReference type="NCBI Taxonomy" id="2759037"/>
    <lineage>
        <taxon>Bacteria</taxon>
        <taxon>Pseudomonadati</taxon>
        <taxon>Bacteroidota</taxon>
        <taxon>Flavobacteriia</taxon>
        <taxon>Flavobacteriales</taxon>
        <taxon>Flavobacteriaceae</taxon>
        <taxon>Kordia</taxon>
    </lineage>
</organism>
<dbReference type="PROSITE" id="PS51257">
    <property type="entry name" value="PROKAR_LIPOPROTEIN"/>
    <property type="match status" value="1"/>
</dbReference>
<dbReference type="RefSeq" id="WP_187561205.1">
    <property type="nucleotide sequence ID" value="NZ_JACGWS010000003.1"/>
</dbReference>